<sequence>MALQDYNITFDLYGSLYFSNNTHTYQVNVDGKNNVNLESGDYPIIVESKNIYKLKYLDENSLKNKIRNDDNDEDDDNNDGDLLQQYYPEDIDHMNNDDPIIEQQYINEDMINLYGEHNLLFNFWEPEGSDTNQIKIHNRKDCDIMALYDTYIYDSNNRLIFKSHSPDDSSIYRIRIYPTGELYFRPIGYSERKYILNIFGGELKIT</sequence>
<evidence type="ECO:0000313" key="1">
    <source>
        <dbReference type="EMBL" id="ARF09648.1"/>
    </source>
</evidence>
<name>A0A1V0SDB5_9VIRU</name>
<proteinExistence type="predicted"/>
<gene>
    <name evidence="1" type="ORF">Indivirus_2_27</name>
</gene>
<protein>
    <submittedName>
        <fullName evidence="1">Uncharacterized protein</fullName>
    </submittedName>
</protein>
<organism evidence="1">
    <name type="scientific">Indivirus ILV1</name>
    <dbReference type="NCBI Taxonomy" id="1977633"/>
    <lineage>
        <taxon>Viruses</taxon>
        <taxon>Varidnaviria</taxon>
        <taxon>Bamfordvirae</taxon>
        <taxon>Nucleocytoviricota</taxon>
        <taxon>Megaviricetes</taxon>
        <taxon>Imitervirales</taxon>
        <taxon>Mimiviridae</taxon>
        <taxon>Klosneuvirinae</taxon>
        <taxon>Indivirus</taxon>
    </lineage>
</organism>
<dbReference type="EMBL" id="KY684086">
    <property type="protein sequence ID" value="ARF09648.1"/>
    <property type="molecule type" value="Genomic_DNA"/>
</dbReference>
<reference evidence="1" key="1">
    <citation type="journal article" date="2017" name="Science">
        <title>Giant viruses with an expanded complement of translation system components.</title>
        <authorList>
            <person name="Schulz F."/>
            <person name="Yutin N."/>
            <person name="Ivanova N.N."/>
            <person name="Ortega D.R."/>
            <person name="Lee T.K."/>
            <person name="Vierheilig J."/>
            <person name="Daims H."/>
            <person name="Horn M."/>
            <person name="Wagner M."/>
            <person name="Jensen G.J."/>
            <person name="Kyrpides N.C."/>
            <person name="Koonin E.V."/>
            <person name="Woyke T."/>
        </authorList>
    </citation>
    <scope>NUCLEOTIDE SEQUENCE</scope>
    <source>
        <strain evidence="1">ILV1</strain>
    </source>
</reference>
<accession>A0A1V0SDB5</accession>